<organism evidence="2 3">
    <name type="scientific">Flavobacterium jejuense</name>
    <dbReference type="NCBI Taxonomy" id="1544455"/>
    <lineage>
        <taxon>Bacteria</taxon>
        <taxon>Pseudomonadati</taxon>
        <taxon>Bacteroidota</taxon>
        <taxon>Flavobacteriia</taxon>
        <taxon>Flavobacteriales</taxon>
        <taxon>Flavobacteriaceae</taxon>
        <taxon>Flavobacterium</taxon>
    </lineage>
</organism>
<keyword evidence="1" id="KW-0812">Transmembrane</keyword>
<evidence type="ECO:0008006" key="4">
    <source>
        <dbReference type="Google" id="ProtNLM"/>
    </source>
</evidence>
<feature type="transmembrane region" description="Helical" evidence="1">
    <location>
        <begin position="60"/>
        <end position="81"/>
    </location>
</feature>
<reference evidence="2" key="2">
    <citation type="submission" date="2020-02" db="EMBL/GenBank/DDBJ databases">
        <title>Flavobacterium profundi sp. nov., isolated from a deep-sea seamount.</title>
        <authorList>
            <person name="Zhang D.-C."/>
        </authorList>
    </citation>
    <scope>NUCLEOTIDE SEQUENCE</scope>
    <source>
        <strain evidence="2">EC11</strain>
    </source>
</reference>
<dbReference type="RefSeq" id="WP_140963375.1">
    <property type="nucleotide sequence ID" value="NZ_VEVQ02000010.1"/>
</dbReference>
<name>A0ABX0IZB7_9FLAO</name>
<sequence length="340" mass="40289">MKIIEIDKLNTLLILISFVLAYIFPFELFIIVYAILGPLHYFTEINWIKEKNYFVTSKKWIYCILIFSLLISLPGILKTPLFESFKELLIIKSLRNNLPKFNNHFFLLALFLAFSFLFFKKRKQQILIFLLGVVAALLVHQYSLYHIIIGILLPTIIHVYVFTILFMWYGNLNKKSTYNYLNIGLMISIPFILIFISIDNSSYQFSETMKSIFIDNFYKLNTSILNFLGVETKNQLFFYEIVNLKIQIFIAFAYTYHYLNWFSKTTVIGWHKKITQKKSILILFLWILSIGIYLYDYNIGLSILLFLSLLHVIMEFPLNILCLKKIIQSIFKPNKLLQKK</sequence>
<accession>A0ABX0IZB7</accession>
<feature type="transmembrane region" description="Helical" evidence="1">
    <location>
        <begin position="126"/>
        <end position="142"/>
    </location>
</feature>
<dbReference type="Proteomes" id="UP000817854">
    <property type="component" value="Unassembled WGS sequence"/>
</dbReference>
<reference evidence="2" key="1">
    <citation type="submission" date="2019-05" db="EMBL/GenBank/DDBJ databases">
        <authorList>
            <person name="Lianzixin W."/>
        </authorList>
    </citation>
    <scope>NUCLEOTIDE SEQUENCE</scope>
    <source>
        <strain evidence="2">EC11</strain>
    </source>
</reference>
<evidence type="ECO:0000313" key="3">
    <source>
        <dbReference type="Proteomes" id="UP000817854"/>
    </source>
</evidence>
<protein>
    <recommendedName>
        <fullName evidence="4">Beta-carotene 15,15'-monooxygenase</fullName>
    </recommendedName>
</protein>
<gene>
    <name evidence="2" type="ORF">FIA58_015355</name>
</gene>
<feature type="transmembrane region" description="Helical" evidence="1">
    <location>
        <begin position="236"/>
        <end position="259"/>
    </location>
</feature>
<feature type="transmembrane region" description="Helical" evidence="1">
    <location>
        <begin position="301"/>
        <end position="323"/>
    </location>
</feature>
<dbReference type="EMBL" id="VEVQ02000010">
    <property type="protein sequence ID" value="NHN27060.1"/>
    <property type="molecule type" value="Genomic_DNA"/>
</dbReference>
<feature type="transmembrane region" description="Helical" evidence="1">
    <location>
        <begin position="279"/>
        <end position="295"/>
    </location>
</feature>
<keyword evidence="3" id="KW-1185">Reference proteome</keyword>
<feature type="transmembrane region" description="Helical" evidence="1">
    <location>
        <begin position="148"/>
        <end position="168"/>
    </location>
</feature>
<evidence type="ECO:0000256" key="1">
    <source>
        <dbReference type="SAM" id="Phobius"/>
    </source>
</evidence>
<feature type="transmembrane region" description="Helical" evidence="1">
    <location>
        <begin position="180"/>
        <end position="198"/>
    </location>
</feature>
<keyword evidence="1" id="KW-0472">Membrane</keyword>
<proteinExistence type="predicted"/>
<feature type="transmembrane region" description="Helical" evidence="1">
    <location>
        <begin position="101"/>
        <end position="119"/>
    </location>
</feature>
<feature type="transmembrane region" description="Helical" evidence="1">
    <location>
        <begin position="12"/>
        <end position="39"/>
    </location>
</feature>
<comment type="caution">
    <text evidence="2">The sequence shown here is derived from an EMBL/GenBank/DDBJ whole genome shotgun (WGS) entry which is preliminary data.</text>
</comment>
<keyword evidence="1" id="KW-1133">Transmembrane helix</keyword>
<evidence type="ECO:0000313" key="2">
    <source>
        <dbReference type="EMBL" id="NHN27060.1"/>
    </source>
</evidence>